<dbReference type="EMBL" id="AAVL02000027">
    <property type="protein sequence ID" value="EDM52158.1"/>
    <property type="molecule type" value="Genomic_DNA"/>
</dbReference>
<feature type="transmembrane region" description="Helical" evidence="1">
    <location>
        <begin position="6"/>
        <end position="22"/>
    </location>
</feature>
<protein>
    <submittedName>
        <fullName evidence="2">Uncharacterized protein</fullName>
    </submittedName>
</protein>
<reference evidence="2 3" key="2">
    <citation type="submission" date="2007-04" db="EMBL/GenBank/DDBJ databases">
        <title>Draft genome sequence of Eubacterium ventriosum (ATCC 27560).</title>
        <authorList>
            <person name="Sudarsanam P."/>
            <person name="Ley R."/>
            <person name="Guruge J."/>
            <person name="Turnbaugh P.J."/>
            <person name="Mahowald M."/>
            <person name="Liep D."/>
            <person name="Gordon J."/>
        </authorList>
    </citation>
    <scope>NUCLEOTIDE SEQUENCE [LARGE SCALE GENOMIC DNA]</scope>
    <source>
        <strain evidence="2 3">ATCC 27560</strain>
    </source>
</reference>
<keyword evidence="1" id="KW-1133">Transmembrane helix</keyword>
<feature type="transmembrane region" description="Helical" evidence="1">
    <location>
        <begin position="73"/>
        <end position="91"/>
    </location>
</feature>
<dbReference type="STRING" id="411463.EUBVEN_00540"/>
<reference evidence="2 3" key="1">
    <citation type="submission" date="2007-03" db="EMBL/GenBank/DDBJ databases">
        <authorList>
            <person name="Fulton L."/>
            <person name="Clifton S."/>
            <person name="Fulton B."/>
            <person name="Xu J."/>
            <person name="Minx P."/>
            <person name="Pepin K.H."/>
            <person name="Johnson M."/>
            <person name="Thiruvilangam P."/>
            <person name="Bhonagiri V."/>
            <person name="Nash W.E."/>
            <person name="Mardis E.R."/>
            <person name="Wilson R.K."/>
        </authorList>
    </citation>
    <scope>NUCLEOTIDE SEQUENCE [LARGE SCALE GENOMIC DNA]</scope>
    <source>
        <strain evidence="2 3">ATCC 27560</strain>
    </source>
</reference>
<organism evidence="2 3">
    <name type="scientific">Eubacterium ventriosum ATCC 27560</name>
    <dbReference type="NCBI Taxonomy" id="411463"/>
    <lineage>
        <taxon>Bacteria</taxon>
        <taxon>Bacillati</taxon>
        <taxon>Bacillota</taxon>
        <taxon>Clostridia</taxon>
        <taxon>Eubacteriales</taxon>
        <taxon>Eubacteriaceae</taxon>
        <taxon>Eubacterium</taxon>
    </lineage>
</organism>
<evidence type="ECO:0000256" key="1">
    <source>
        <dbReference type="SAM" id="Phobius"/>
    </source>
</evidence>
<comment type="caution">
    <text evidence="2">The sequence shown here is derived from an EMBL/GenBank/DDBJ whole genome shotgun (WGS) entry which is preliminary data.</text>
</comment>
<dbReference type="Proteomes" id="UP000006000">
    <property type="component" value="Unassembled WGS sequence"/>
</dbReference>
<keyword evidence="1" id="KW-0472">Membrane</keyword>
<sequence>METLLIDILFIIYHILFGYGGMMKRMSISTRLSQHASAATNKKEEPSFHASMKMGSSFLFVVQAHVACVLRDYSTVYGINAIFLALLIAVVRAL</sequence>
<proteinExistence type="predicted"/>
<accession>A5Z4B5</accession>
<dbReference type="HOGENOM" id="CLU_2381850_0_0_9"/>
<evidence type="ECO:0000313" key="3">
    <source>
        <dbReference type="Proteomes" id="UP000006000"/>
    </source>
</evidence>
<evidence type="ECO:0000313" key="2">
    <source>
        <dbReference type="EMBL" id="EDM52158.1"/>
    </source>
</evidence>
<name>A5Z4B5_9FIRM</name>
<gene>
    <name evidence="2" type="ORF">EUBVEN_00540</name>
</gene>
<dbReference type="AlphaFoldDB" id="A5Z4B5"/>
<keyword evidence="1" id="KW-0812">Transmembrane</keyword>